<proteinExistence type="predicted"/>
<dbReference type="Gene3D" id="1.10.238.150">
    <property type="entry name" value="Formin, FH3 diaphanous domain"/>
    <property type="match status" value="1"/>
</dbReference>
<sequence length="1463" mass="159572">MSSDEEDFAVPRPGGNKSRPFWQEDAERASMSGTMSSTSSGASRASTTTSSGVLPAPPEIKMRQKSPTKTPTSLQPGRNTWGVNSGGGSSPFGRSGAERHSVSDFGERRSPRGKDTVAGGTMKWAENVFASIRPGKGRAKKQRARIVEEEPSQADSAFLRQVDAMSTEQLVQAVIPVLKGMNIPQTIFQRTLDSMDDAKMRGLLIQNENRAMADKKNQTDTGFLHVLAHEFNTMSVSAQKTTLVNLRVALGGETVQWVEQFVKPTSSSEGGMKLLSKVMATTLNALASRNEGDPECKDYIGVLTEAVRSARAIVNTYAGLELILSKEMNLHLRIIQVLALLTTRTFKQADGEEDTGYGRVGGALQTAGVAALMVPSMLVTPHAGASAAHSNHADADIRDALSTPQYEEMTEARQLRAEIVKLISGIAMVNRKMTEKLKIEMTGAQRLLEDLSSVGRKLGKNRFRPIIQAYARSKTDYESQLRLTAMVNTMLESQDHLEITDEQAWQARVHIRNELMREGLASHIEYMTKLVNSTKRQDESTENQNTLTRIEEQLEIFMQIKDDDFKELVGRFENLKGEYETLDGCYEILRSTTVATVIENPLLSIFQHLMMVTDDVNTRSAYFRLIESCVSEIVLHRSGVDPDFNSRFHFETNVVDMIETLENSEASKRLEAAVQAKHEAAAISMTYWAKLKEFEEETKKLRQHISDPKTPLPPSTSCTLKAPSTDGAATPSTSGTSGLPPITGGPPPPPPPGGLPPITGGPPPPPPPPGLPPVTGGPPPPPPPPGGPPPPPGMGGCPPPPPPPPPPPGGFRGPPGGPPPPPGLMRPQSPPLPEFLKKKTKREVKIPMRKNYWTTIKPQQLEKESLWARLNEEKLASEKRLEELRTKFSSSKAPAGMEIGKGTAGRAVAEVSKKKQKTPVVLQDDKLIQALAILQGSAKLKNSQWKQGLLEMDDSLLTAGLLQQLRAALPALDVLKKLADAAKTKFEEMPEGEQFAASVASISALPLRLDLMIFKARFSEILEEIKPGLSSVTEACDDVMKSKGLKTFIEMLLMCGNYMHSSVKNFEVAYAFELSALPKVADTKDNENHHTLLHFIVLQMREQFPEHARFVQTDMHHVPAAARVNPDETAKAVTALKSSITKLENALKTYTRQGEADRFVQVMTPFLERSAQECMVVETLHKKMLDSWSRLHKYFTFDTKKYGMEQFFSDMKTFKEQYENVCRELDEEKAKAAKEKEMSERKKREPLKPTQASANRGAMGGRITPASAALLTTAKDSPGVLDELDKMMSSGYSTRPPGRTARAALGGPRTKAGRAALQRQRSRCAGDSMSSLSTVFDDVVGGDMAGSTTTVSTLNQDENPGVNSLKYRVRRKGQPTVEVNNGHCENAPEYHPQQPPIPKPPRTALATTQSTGAAAAASSSPVRLAGAAPTALAAVLAAGRSPSSSSPQGIPSTDDLLQRLNAL</sequence>
<feature type="compositionally biased region" description="Basic and acidic residues" evidence="1">
    <location>
        <begin position="1232"/>
        <end position="1247"/>
    </location>
</feature>
<dbReference type="InterPro" id="IPR051412">
    <property type="entry name" value="Formin_Homology_Diaphanous_sf"/>
</dbReference>
<feature type="compositionally biased region" description="Low complexity" evidence="1">
    <location>
        <begin position="731"/>
        <end position="742"/>
    </location>
</feature>
<dbReference type="InterPro" id="IPR010472">
    <property type="entry name" value="FH3_dom"/>
</dbReference>
<feature type="region of interest" description="Disordered" evidence="1">
    <location>
        <begin position="1290"/>
        <end position="1310"/>
    </location>
</feature>
<dbReference type="GO" id="GO:0031267">
    <property type="term" value="F:small GTPase binding"/>
    <property type="evidence" value="ECO:0007669"/>
    <property type="project" value="InterPro"/>
</dbReference>
<feature type="compositionally biased region" description="Basic and acidic residues" evidence="1">
    <location>
        <begin position="96"/>
        <end position="115"/>
    </location>
</feature>
<feature type="compositionally biased region" description="Low complexity" evidence="1">
    <location>
        <begin position="29"/>
        <end position="52"/>
    </location>
</feature>
<dbReference type="PROSITE" id="PS51232">
    <property type="entry name" value="GBD_FH3"/>
    <property type="match status" value="1"/>
</dbReference>
<feature type="compositionally biased region" description="Pro residues" evidence="1">
    <location>
        <begin position="743"/>
        <end position="833"/>
    </location>
</feature>
<feature type="domain" description="GBD/FH3" evidence="2">
    <location>
        <begin position="162"/>
        <end position="641"/>
    </location>
</feature>
<dbReference type="Gene3D" id="1.20.58.630">
    <property type="match status" value="1"/>
</dbReference>
<dbReference type="InterPro" id="IPR042201">
    <property type="entry name" value="FH2_Formin_sf"/>
</dbReference>
<dbReference type="Gene3D" id="1.20.58.2220">
    <property type="entry name" value="Formin, FH2 domain"/>
    <property type="match status" value="1"/>
</dbReference>
<dbReference type="InterPro" id="IPR010473">
    <property type="entry name" value="GTPase-bd"/>
</dbReference>
<feature type="compositionally biased region" description="Polar residues" evidence="1">
    <location>
        <begin position="65"/>
        <end position="83"/>
    </location>
</feature>
<gene>
    <name evidence="4" type="ORF">PENTCL1PPCAC_10477</name>
</gene>
<feature type="domain" description="FH2" evidence="3">
    <location>
        <begin position="838"/>
        <end position="1244"/>
    </location>
</feature>
<dbReference type="Gene3D" id="1.25.10.10">
    <property type="entry name" value="Leucine-rich Repeat Variant"/>
    <property type="match status" value="1"/>
</dbReference>
<keyword evidence="5" id="KW-1185">Reference proteome</keyword>
<dbReference type="InterPro" id="IPR016024">
    <property type="entry name" value="ARM-type_fold"/>
</dbReference>
<evidence type="ECO:0000256" key="1">
    <source>
        <dbReference type="SAM" id="MobiDB-lite"/>
    </source>
</evidence>
<feature type="region of interest" description="Disordered" evidence="1">
    <location>
        <begin position="1232"/>
        <end position="1260"/>
    </location>
</feature>
<dbReference type="InterPro" id="IPR015425">
    <property type="entry name" value="FH2_Formin"/>
</dbReference>
<organism evidence="4 5">
    <name type="scientific">Pristionchus entomophagus</name>
    <dbReference type="NCBI Taxonomy" id="358040"/>
    <lineage>
        <taxon>Eukaryota</taxon>
        <taxon>Metazoa</taxon>
        <taxon>Ecdysozoa</taxon>
        <taxon>Nematoda</taxon>
        <taxon>Chromadorea</taxon>
        <taxon>Rhabditida</taxon>
        <taxon>Rhabditina</taxon>
        <taxon>Diplogasteromorpha</taxon>
        <taxon>Diplogasteroidea</taxon>
        <taxon>Neodiplogasteridae</taxon>
        <taxon>Pristionchus</taxon>
    </lineage>
</organism>
<name>A0AAV5SYB1_9BILA</name>
<comment type="caution">
    <text evidence="4">The sequence shown here is derived from an EMBL/GenBank/DDBJ whole genome shotgun (WGS) entry which is preliminary data.</text>
</comment>
<evidence type="ECO:0000259" key="2">
    <source>
        <dbReference type="PROSITE" id="PS51232"/>
    </source>
</evidence>
<dbReference type="GO" id="GO:0030041">
    <property type="term" value="P:actin filament polymerization"/>
    <property type="evidence" value="ECO:0007669"/>
    <property type="project" value="TreeGrafter"/>
</dbReference>
<dbReference type="PANTHER" id="PTHR45691:SF6">
    <property type="entry name" value="PROTEIN DIAPHANOUS"/>
    <property type="match status" value="1"/>
</dbReference>
<dbReference type="SMART" id="SM01139">
    <property type="entry name" value="Drf_FH3"/>
    <property type="match status" value="1"/>
</dbReference>
<dbReference type="Pfam" id="PF06371">
    <property type="entry name" value="Drf_GBD"/>
    <property type="match status" value="1"/>
</dbReference>
<dbReference type="GO" id="GO:0003779">
    <property type="term" value="F:actin binding"/>
    <property type="evidence" value="ECO:0007669"/>
    <property type="project" value="InterPro"/>
</dbReference>
<protein>
    <submittedName>
        <fullName evidence="4">Uncharacterized protein</fullName>
    </submittedName>
</protein>
<dbReference type="Proteomes" id="UP001432027">
    <property type="component" value="Unassembled WGS sequence"/>
</dbReference>
<dbReference type="SMART" id="SM00498">
    <property type="entry name" value="FH2"/>
    <property type="match status" value="1"/>
</dbReference>
<feature type="region of interest" description="Disordered" evidence="1">
    <location>
        <begin position="699"/>
        <end position="840"/>
    </location>
</feature>
<feature type="region of interest" description="Disordered" evidence="1">
    <location>
        <begin position="1382"/>
        <end position="1421"/>
    </location>
</feature>
<dbReference type="SMART" id="SM01140">
    <property type="entry name" value="Drf_GBD"/>
    <property type="match status" value="1"/>
</dbReference>
<feature type="region of interest" description="Disordered" evidence="1">
    <location>
        <begin position="1"/>
        <end position="118"/>
    </location>
</feature>
<evidence type="ECO:0000259" key="3">
    <source>
        <dbReference type="PROSITE" id="PS51444"/>
    </source>
</evidence>
<dbReference type="Pfam" id="PF02181">
    <property type="entry name" value="FH2"/>
    <property type="match status" value="1"/>
</dbReference>
<dbReference type="EMBL" id="BTSX01000003">
    <property type="protein sequence ID" value="GMS88302.1"/>
    <property type="molecule type" value="Genomic_DNA"/>
</dbReference>
<feature type="compositionally biased region" description="Low complexity" evidence="1">
    <location>
        <begin position="1403"/>
        <end position="1421"/>
    </location>
</feature>
<evidence type="ECO:0000313" key="4">
    <source>
        <dbReference type="EMBL" id="GMS88302.1"/>
    </source>
</evidence>
<reference evidence="4" key="1">
    <citation type="submission" date="2023-10" db="EMBL/GenBank/DDBJ databases">
        <title>Genome assembly of Pristionchus species.</title>
        <authorList>
            <person name="Yoshida K."/>
            <person name="Sommer R.J."/>
        </authorList>
    </citation>
    <scope>NUCLEOTIDE SEQUENCE</scope>
    <source>
        <strain evidence="4">RS0144</strain>
    </source>
</reference>
<accession>A0AAV5SYB1</accession>
<dbReference type="SUPFAM" id="SSF101447">
    <property type="entry name" value="Formin homology 2 domain (FH2 domain)"/>
    <property type="match status" value="1"/>
</dbReference>
<dbReference type="GO" id="GO:0005884">
    <property type="term" value="C:actin filament"/>
    <property type="evidence" value="ECO:0007669"/>
    <property type="project" value="TreeGrafter"/>
</dbReference>
<dbReference type="Pfam" id="PF06367">
    <property type="entry name" value="Drf_FH3"/>
    <property type="match status" value="1"/>
</dbReference>
<dbReference type="PANTHER" id="PTHR45691">
    <property type="entry name" value="PROTEIN DIAPHANOUS"/>
    <property type="match status" value="1"/>
</dbReference>
<dbReference type="InterPro" id="IPR014768">
    <property type="entry name" value="GBD/FH3_dom"/>
</dbReference>
<evidence type="ECO:0000313" key="5">
    <source>
        <dbReference type="Proteomes" id="UP001432027"/>
    </source>
</evidence>
<dbReference type="SUPFAM" id="SSF48371">
    <property type="entry name" value="ARM repeat"/>
    <property type="match status" value="1"/>
</dbReference>
<dbReference type="InterPro" id="IPR011989">
    <property type="entry name" value="ARM-like"/>
</dbReference>
<dbReference type="PROSITE" id="PS51444">
    <property type="entry name" value="FH2"/>
    <property type="match status" value="1"/>
</dbReference>
<dbReference type="Gene3D" id="6.10.30.30">
    <property type="match status" value="1"/>
</dbReference>